<dbReference type="EMBL" id="AMZH03000069">
    <property type="protein sequence ID" value="RRT85738.1"/>
    <property type="molecule type" value="Genomic_DNA"/>
</dbReference>
<reference evidence="2 3" key="1">
    <citation type="journal article" date="2014" name="Agronomy (Basel)">
        <title>A Draft Genome Sequence for Ensete ventricosum, the Drought-Tolerant Tree Against Hunger.</title>
        <authorList>
            <person name="Harrison J."/>
            <person name="Moore K.A."/>
            <person name="Paszkiewicz K."/>
            <person name="Jones T."/>
            <person name="Grant M."/>
            <person name="Ambacheew D."/>
            <person name="Muzemil S."/>
            <person name="Studholme D.J."/>
        </authorList>
    </citation>
    <scope>NUCLEOTIDE SEQUENCE [LARGE SCALE GENOMIC DNA]</scope>
</reference>
<sequence>MEYEATTDMESSSIRPLSVERDDPLSGGPRSSWLQRRSKDGAVDVRIIDDEVNVKLTQKKKPNCLLHAAKALDELHLDLTHVAGGNVGDHHSLSFFFLVMQISEGSSVYAGAVANKFLRVLEGQYGNQPCPVAF</sequence>
<proteinExistence type="predicted"/>
<evidence type="ECO:0000313" key="2">
    <source>
        <dbReference type="EMBL" id="RRT85738.1"/>
    </source>
</evidence>
<accession>A0A427BBA5</accession>
<dbReference type="PANTHER" id="PTHR46834">
    <property type="entry name" value="TRANSCRIPTION FACTOR BHLH91"/>
    <property type="match status" value="1"/>
</dbReference>
<dbReference type="Proteomes" id="UP000287651">
    <property type="component" value="Unassembled WGS sequence"/>
</dbReference>
<protein>
    <submittedName>
        <fullName evidence="2">Uncharacterized protein</fullName>
    </submittedName>
</protein>
<feature type="region of interest" description="Disordered" evidence="1">
    <location>
        <begin position="1"/>
        <end position="39"/>
    </location>
</feature>
<organism evidence="2 3">
    <name type="scientific">Ensete ventricosum</name>
    <name type="common">Abyssinian banana</name>
    <name type="synonym">Musa ensete</name>
    <dbReference type="NCBI Taxonomy" id="4639"/>
    <lineage>
        <taxon>Eukaryota</taxon>
        <taxon>Viridiplantae</taxon>
        <taxon>Streptophyta</taxon>
        <taxon>Embryophyta</taxon>
        <taxon>Tracheophyta</taxon>
        <taxon>Spermatophyta</taxon>
        <taxon>Magnoliopsida</taxon>
        <taxon>Liliopsida</taxon>
        <taxon>Zingiberales</taxon>
        <taxon>Musaceae</taxon>
        <taxon>Ensete</taxon>
    </lineage>
</organism>
<dbReference type="GO" id="GO:0048658">
    <property type="term" value="P:anther wall tapetum development"/>
    <property type="evidence" value="ECO:0007669"/>
    <property type="project" value="InterPro"/>
</dbReference>
<evidence type="ECO:0000256" key="1">
    <source>
        <dbReference type="SAM" id="MobiDB-lite"/>
    </source>
</evidence>
<comment type="caution">
    <text evidence="2">The sequence shown here is derived from an EMBL/GenBank/DDBJ whole genome shotgun (WGS) entry which is preliminary data.</text>
</comment>
<dbReference type="PANTHER" id="PTHR46834:SF1">
    <property type="entry name" value="TRANSCRIPTION FACTOR BHLH10"/>
    <property type="match status" value="1"/>
</dbReference>
<dbReference type="GO" id="GO:0006355">
    <property type="term" value="P:regulation of DNA-templated transcription"/>
    <property type="evidence" value="ECO:0007669"/>
    <property type="project" value="InterPro"/>
</dbReference>
<dbReference type="AlphaFoldDB" id="A0A427BBA5"/>
<evidence type="ECO:0000313" key="3">
    <source>
        <dbReference type="Proteomes" id="UP000287651"/>
    </source>
</evidence>
<dbReference type="InterPro" id="IPR045895">
    <property type="entry name" value="bHLH91-like"/>
</dbReference>
<gene>
    <name evidence="2" type="ORF">B296_00004289</name>
</gene>
<name>A0A427BBA5_ENSVE</name>